<dbReference type="AlphaFoldDB" id="A0A431TUM8"/>
<sequence>MSAYQSYFDNFFATLPMSRVNFKQLGADTLTTLRAAKLGTEFAAHEAALQSALDGFDENLTDADESTSGDTAAFKAARKQWLTFVDDTMKDYVTPKLRKLPVYADFKQYQKGKLGQLGHARLLQDSKQLLGLYQQHAAAMKYADLPTDAQALYDQLSQTHEERGTNEASIGKARVALAADWLALAQVLRRVKAQLELRFAEPAEVYRFFDFGATRVAKRNTKPAVNAV</sequence>
<gene>
    <name evidence="1" type="ORF">EJV47_27315</name>
</gene>
<name>A0A431TUM8_9BACT</name>
<accession>A0A431TUM8</accession>
<protein>
    <submittedName>
        <fullName evidence="1">Uncharacterized protein</fullName>
    </submittedName>
</protein>
<evidence type="ECO:0000313" key="1">
    <source>
        <dbReference type="EMBL" id="RTQ44705.1"/>
    </source>
</evidence>
<reference evidence="1 2" key="1">
    <citation type="submission" date="2018-12" db="EMBL/GenBank/DDBJ databases">
        <title>Hymenobacter gummosus sp. nov., isolated from a spring.</title>
        <authorList>
            <person name="Nie L."/>
        </authorList>
    </citation>
    <scope>NUCLEOTIDE SEQUENCE [LARGE SCALE GENOMIC DNA]</scope>
    <source>
        <strain evidence="1 2">KCTC 52166</strain>
    </source>
</reference>
<evidence type="ECO:0000313" key="2">
    <source>
        <dbReference type="Proteomes" id="UP000282184"/>
    </source>
</evidence>
<dbReference type="EMBL" id="RXOF01000025">
    <property type="protein sequence ID" value="RTQ44705.1"/>
    <property type="molecule type" value="Genomic_DNA"/>
</dbReference>
<organism evidence="1 2">
    <name type="scientific">Hymenobacter gummosus</name>
    <dbReference type="NCBI Taxonomy" id="1776032"/>
    <lineage>
        <taxon>Bacteria</taxon>
        <taxon>Pseudomonadati</taxon>
        <taxon>Bacteroidota</taxon>
        <taxon>Cytophagia</taxon>
        <taxon>Cytophagales</taxon>
        <taxon>Hymenobacteraceae</taxon>
        <taxon>Hymenobacter</taxon>
    </lineage>
</organism>
<keyword evidence="2" id="KW-1185">Reference proteome</keyword>
<dbReference type="Proteomes" id="UP000282184">
    <property type="component" value="Unassembled WGS sequence"/>
</dbReference>
<dbReference type="OrthoDB" id="881125at2"/>
<dbReference type="RefSeq" id="WP_126696397.1">
    <property type="nucleotide sequence ID" value="NZ_RXOF01000025.1"/>
</dbReference>
<proteinExistence type="predicted"/>
<comment type="caution">
    <text evidence="1">The sequence shown here is derived from an EMBL/GenBank/DDBJ whole genome shotgun (WGS) entry which is preliminary data.</text>
</comment>